<dbReference type="InterPro" id="IPR036890">
    <property type="entry name" value="HATPase_C_sf"/>
</dbReference>
<dbReference type="eggNOG" id="COG5385">
    <property type="taxonomic scope" value="Bacteria"/>
</dbReference>
<dbReference type="PATRIC" id="fig|1317118.6.peg.1584"/>
<name>W4HK11_9RHOB</name>
<protein>
    <recommendedName>
        <fullName evidence="1">Histidine phosphotransferase ChpT C-terminal domain-containing protein</fullName>
    </recommendedName>
</protein>
<feature type="domain" description="Histidine phosphotransferase ChpT C-terminal" evidence="1">
    <location>
        <begin position="78"/>
        <end position="193"/>
    </location>
</feature>
<sequence length="201" mass="21250">MSLPSDDLAHLIGARICHDLVSPIGAISNGLELLAMMSETGPSEEMALVEDSARAAAARIQLFRLAFGTCDPAARMRFADLAAIFDGAFAGGRLSVNWTGPDELPRTEAQAGALAVLCVEAVLPRGGNIRATFDGTAGWQVDTEATPRRETDLWTLVAAPGAGADQMRPAEVQFGLLAAFVARSNRTARVEDGPERLVLTF</sequence>
<dbReference type="Pfam" id="PF10090">
    <property type="entry name" value="HPTransfase"/>
    <property type="match status" value="1"/>
</dbReference>
<reference evidence="2 3" key="1">
    <citation type="journal article" date="2014" name="Antonie Van Leeuwenhoek">
        <title>Roseivivax atlanticus sp. nov., isolated from surface seawater of the Atlantic Ocean.</title>
        <authorList>
            <person name="Li G."/>
            <person name="Lai Q."/>
            <person name="Liu X."/>
            <person name="Sun F."/>
            <person name="Shao Z."/>
        </authorList>
    </citation>
    <scope>NUCLEOTIDE SEQUENCE [LARGE SCALE GENOMIC DNA]</scope>
    <source>
        <strain evidence="2 3">22II-s10s</strain>
    </source>
</reference>
<dbReference type="InterPro" id="IPR018762">
    <property type="entry name" value="ChpT_C"/>
</dbReference>
<accession>W4HK11</accession>
<dbReference type="Gene3D" id="3.30.565.10">
    <property type="entry name" value="Histidine kinase-like ATPase, C-terminal domain"/>
    <property type="match status" value="1"/>
</dbReference>
<keyword evidence="3" id="KW-1185">Reference proteome</keyword>
<dbReference type="EMBL" id="AQQW01000004">
    <property type="protein sequence ID" value="ETW13067.1"/>
    <property type="molecule type" value="Genomic_DNA"/>
</dbReference>
<dbReference type="STRING" id="1379903.ATO8_07646"/>
<dbReference type="Gene3D" id="1.10.287.130">
    <property type="match status" value="1"/>
</dbReference>
<evidence type="ECO:0000259" key="1">
    <source>
        <dbReference type="Pfam" id="PF10090"/>
    </source>
</evidence>
<gene>
    <name evidence="2" type="ORF">ATO8_07646</name>
</gene>
<evidence type="ECO:0000313" key="2">
    <source>
        <dbReference type="EMBL" id="ETW13067.1"/>
    </source>
</evidence>
<proteinExistence type="predicted"/>
<comment type="caution">
    <text evidence="2">The sequence shown here is derived from an EMBL/GenBank/DDBJ whole genome shotgun (WGS) entry which is preliminary data.</text>
</comment>
<dbReference type="Proteomes" id="UP000019063">
    <property type="component" value="Unassembled WGS sequence"/>
</dbReference>
<organism evidence="2 3">
    <name type="scientific">Roseivivax marinus</name>
    <dbReference type="NCBI Taxonomy" id="1379903"/>
    <lineage>
        <taxon>Bacteria</taxon>
        <taxon>Pseudomonadati</taxon>
        <taxon>Pseudomonadota</taxon>
        <taxon>Alphaproteobacteria</taxon>
        <taxon>Rhodobacterales</taxon>
        <taxon>Roseobacteraceae</taxon>
        <taxon>Roseivivax</taxon>
    </lineage>
</organism>
<dbReference type="RefSeq" id="WP_043843490.1">
    <property type="nucleotide sequence ID" value="NZ_AQQW01000004.1"/>
</dbReference>
<evidence type="ECO:0000313" key="3">
    <source>
        <dbReference type="Proteomes" id="UP000019063"/>
    </source>
</evidence>
<dbReference type="AlphaFoldDB" id="W4HK11"/>